<proteinExistence type="predicted"/>
<dbReference type="InterPro" id="IPR013783">
    <property type="entry name" value="Ig-like_fold"/>
</dbReference>
<keyword evidence="1" id="KW-0732">Signal</keyword>
<accession>A0ABS0FBX7</accession>
<gene>
    <name evidence="2" type="ORF">IV494_08520</name>
</gene>
<reference evidence="2 3" key="1">
    <citation type="submission" date="2020-11" db="EMBL/GenBank/DDBJ databases">
        <title>Kaistella gelatinilytica sp. nov., a flavobacterium isolated from Antarctic Soil.</title>
        <authorList>
            <person name="Li J."/>
        </authorList>
    </citation>
    <scope>NUCLEOTIDE SEQUENCE [LARGE SCALE GENOMIC DNA]</scope>
    <source>
        <strain evidence="2 3">G5-32</strain>
    </source>
</reference>
<evidence type="ECO:0000256" key="1">
    <source>
        <dbReference type="SAM" id="SignalP"/>
    </source>
</evidence>
<dbReference type="Proteomes" id="UP000660070">
    <property type="component" value="Unassembled WGS sequence"/>
</dbReference>
<feature type="signal peptide" evidence="1">
    <location>
        <begin position="1"/>
        <end position="29"/>
    </location>
</feature>
<comment type="caution">
    <text evidence="2">The sequence shown here is derived from an EMBL/GenBank/DDBJ whole genome shotgun (WGS) entry which is preliminary data.</text>
</comment>
<evidence type="ECO:0000313" key="3">
    <source>
        <dbReference type="Proteomes" id="UP000660070"/>
    </source>
</evidence>
<sequence length="1083" mass="116519">MKIIYFNFFAEFCRKFLFMGLLISTISQAQTTLATYDFTDNLNPNAGAIGAPSLKYYNSSGIQTAPSYTNGTNGSRVLNTSDEGSYVELTIDTSGYNGINVSWYGEVNYGFLNQGDWDLYANTGSGYGTSLLTMDLFNFIIFFSDARTENFTLDNSADNNSTVKIKIKCDNINSNIRLDKLVITSRSPKINVFGYNTTNVLTQIPVNSPAATIYGTDFGMVITSSISTTGYSDRVFRIQNNGAAVLNISAINFTGLNAADFSIVGALPTTVSSLGGTKDFTVRFNPSSDGKSSALLNIFSNADPSPYSYYLEGRGASCKSEDLPFKNNTMESGIQSLSSIADGTSTFNKVSGYSRNSTASNSNNLGGGGTRLYGPGTDTTNYNLFTSSNSSWYIRGETSTVNFGPVDVTNEKGVSISFNVAAFSSTSGAIFDNNDVVKLEVLDPITNSWSSEVEIRGNNLVTPRNSRFSFTSGSYLEGTYDGNNLPIGGVGKISAVKLKLLSSSNFTNLAFRITATSNNNTRLWLIDDVTVSTANAIFKTYTGTGSTGWKNSANNDTSIPIIEEKAIINADFTGNLTACECEVLPSKAVVINPGNVVRLENKLNNNGSFMIESDGNLIQNDNTAINSGNITSKRDIKIGALRNQYNYLGTPVAFQAGESYKTIYPGTTFVLYHNETNNMFYNSSGVNIPGRGLAVKEPTGTGANTVTALFKGVPQNGNIGIGITNKDTSVNIFGFNLVGNPYASNIDLLKLYEVNGGKTGSSPTTSPNISSTFYFWDNNGNTQTAQQGSGYLGQSYALFNVLSGINGTGTKATSGSKTPTNIVKVGQGLMTRSLIANYNFNFNNSIRTNGTSATDFLGKSGSAVQDDRYWLKMTAPSGITSTIAVVHYPAGNNLFGPEDSRSMGGSDVIYSMAEEEKVAINGRSSLQNTDIIPLGTQHFVDGQYTIAIDTAEGIFANGQNIYLKDKQTGIITNLSLGIYTFAALAGESTGRFEIIYKPETILATNAAVKETLIVYKDGAEIVVRNAAENISNVEVFDTSGRLILELKGSQKEWRFPAQRLLNGIFLVKATLKTRTVLTRKIRN</sequence>
<dbReference type="NCBIfam" id="NF012200">
    <property type="entry name" value="choice_anch_D"/>
    <property type="match status" value="1"/>
</dbReference>
<dbReference type="RefSeq" id="WP_196079737.1">
    <property type="nucleotide sequence ID" value="NZ_JADPVI010000002.1"/>
</dbReference>
<dbReference type="EMBL" id="JADPVI010000002">
    <property type="protein sequence ID" value="MBF8457226.1"/>
    <property type="molecule type" value="Genomic_DNA"/>
</dbReference>
<dbReference type="Gene3D" id="2.60.40.10">
    <property type="entry name" value="Immunoglobulins"/>
    <property type="match status" value="1"/>
</dbReference>
<keyword evidence="3" id="KW-1185">Reference proteome</keyword>
<evidence type="ECO:0000313" key="2">
    <source>
        <dbReference type="EMBL" id="MBF8457226.1"/>
    </source>
</evidence>
<organism evidence="2 3">
    <name type="scientific">Kaistella gelatinilytica</name>
    <dbReference type="NCBI Taxonomy" id="2787636"/>
    <lineage>
        <taxon>Bacteria</taxon>
        <taxon>Pseudomonadati</taxon>
        <taxon>Bacteroidota</taxon>
        <taxon>Flavobacteriia</taxon>
        <taxon>Flavobacteriales</taxon>
        <taxon>Weeksellaceae</taxon>
        <taxon>Chryseobacterium group</taxon>
        <taxon>Kaistella</taxon>
    </lineage>
</organism>
<feature type="chain" id="PRO_5047289005" evidence="1">
    <location>
        <begin position="30"/>
        <end position="1083"/>
    </location>
</feature>
<protein>
    <submittedName>
        <fullName evidence="2">Choice-of-anchor D domain-containing protein</fullName>
    </submittedName>
</protein>
<name>A0ABS0FBX7_9FLAO</name>